<evidence type="ECO:0000313" key="3">
    <source>
        <dbReference type="Proteomes" id="UP000333828"/>
    </source>
</evidence>
<dbReference type="Gene3D" id="3.90.180.10">
    <property type="entry name" value="Medium-chain alcohol dehydrogenases, catalytic domain"/>
    <property type="match status" value="1"/>
</dbReference>
<keyword evidence="3" id="KW-1185">Reference proteome</keyword>
<dbReference type="Proteomes" id="UP000333828">
    <property type="component" value="Unassembled WGS sequence"/>
</dbReference>
<dbReference type="GO" id="GO:0004315">
    <property type="term" value="F:3-oxoacyl-[acyl-carrier-protein] synthase activity"/>
    <property type="evidence" value="ECO:0007669"/>
    <property type="project" value="UniProtKB-EC"/>
</dbReference>
<dbReference type="InterPro" id="IPR011032">
    <property type="entry name" value="GroES-like_sf"/>
</dbReference>
<dbReference type="EMBL" id="CABPSI010000003">
    <property type="protein sequence ID" value="VVE22791.1"/>
    <property type="molecule type" value="Genomic_DNA"/>
</dbReference>
<dbReference type="Pfam" id="PF00107">
    <property type="entry name" value="ADH_zinc_N"/>
    <property type="match status" value="1"/>
</dbReference>
<dbReference type="InterPro" id="IPR036291">
    <property type="entry name" value="NAD(P)-bd_dom_sf"/>
</dbReference>
<dbReference type="AlphaFoldDB" id="A0A5E4WEE2"/>
<dbReference type="InterPro" id="IPR052711">
    <property type="entry name" value="Zinc_ADH-like"/>
</dbReference>
<accession>A0A5E4WEE2</accession>
<proteinExistence type="predicted"/>
<dbReference type="PANTHER" id="PTHR45033">
    <property type="match status" value="1"/>
</dbReference>
<gene>
    <name evidence="2" type="primary">ppsC_1</name>
    <name evidence="2" type="ORF">PIN31115_03230</name>
</gene>
<dbReference type="Pfam" id="PF08240">
    <property type="entry name" value="ADH_N"/>
    <property type="match status" value="1"/>
</dbReference>
<dbReference type="EC" id="2.3.1.41" evidence="2"/>
<keyword evidence="2" id="KW-0808">Transferase</keyword>
<organism evidence="2 3">
    <name type="scientific">Pandoraea iniqua</name>
    <dbReference type="NCBI Taxonomy" id="2508288"/>
    <lineage>
        <taxon>Bacteria</taxon>
        <taxon>Pseudomonadati</taxon>
        <taxon>Pseudomonadota</taxon>
        <taxon>Betaproteobacteria</taxon>
        <taxon>Burkholderiales</taxon>
        <taxon>Burkholderiaceae</taxon>
        <taxon>Pandoraea</taxon>
    </lineage>
</organism>
<dbReference type="InterPro" id="IPR020843">
    <property type="entry name" value="ER"/>
</dbReference>
<reference evidence="2 3" key="1">
    <citation type="submission" date="2019-08" db="EMBL/GenBank/DDBJ databases">
        <authorList>
            <person name="Peeters C."/>
        </authorList>
    </citation>
    <scope>NUCLEOTIDE SEQUENCE [LARGE SCALE GENOMIC DNA]</scope>
    <source>
        <strain evidence="2 3">LMG 31115</strain>
    </source>
</reference>
<sequence length="337" mass="35004">MTTMNTMKQWQMATLGETALELATVDIPQPGPGEVLVKVKAVSLNFRDALMIDTGMGLPVTFPFVPGSDMAGEVVAVGEGVTRVAAGDRVINTFWDRWLDGEAAPDGLKVFGGTLQGVLREYAVFAEDTLLAAPATLDDVAASTLTCAGLTAWFALFEAGHKLQPGQTVLSTGTGGVALFGAQLALAHGAKAIVTSGSPDKLARAAALGVTHGVQRREGWADEVLALTGGRGVEQVLELAGGDMAGTMRALAPNGKVSVIGMLDGETLRAPVYGVLGKRAQIQGIGVGHRRALAALVDAVDRHEIVPVVDAVYDFADFGQALAHLRRGAFGKVVVRV</sequence>
<dbReference type="GO" id="GO:0016491">
    <property type="term" value="F:oxidoreductase activity"/>
    <property type="evidence" value="ECO:0007669"/>
    <property type="project" value="InterPro"/>
</dbReference>
<dbReference type="Gene3D" id="3.40.50.720">
    <property type="entry name" value="NAD(P)-binding Rossmann-like Domain"/>
    <property type="match status" value="1"/>
</dbReference>
<dbReference type="CDD" id="cd08276">
    <property type="entry name" value="MDR7"/>
    <property type="match status" value="1"/>
</dbReference>
<evidence type="ECO:0000259" key="1">
    <source>
        <dbReference type="SMART" id="SM00829"/>
    </source>
</evidence>
<feature type="domain" description="Enoyl reductase (ER)" evidence="1">
    <location>
        <begin position="13"/>
        <end position="335"/>
    </location>
</feature>
<dbReference type="SUPFAM" id="SSF51735">
    <property type="entry name" value="NAD(P)-binding Rossmann-fold domains"/>
    <property type="match status" value="1"/>
</dbReference>
<evidence type="ECO:0000313" key="2">
    <source>
        <dbReference type="EMBL" id="VVE22791.1"/>
    </source>
</evidence>
<dbReference type="SMART" id="SM00829">
    <property type="entry name" value="PKS_ER"/>
    <property type="match status" value="1"/>
</dbReference>
<dbReference type="SUPFAM" id="SSF50129">
    <property type="entry name" value="GroES-like"/>
    <property type="match status" value="1"/>
</dbReference>
<protein>
    <submittedName>
        <fullName evidence="2">Phthiocerol/phenolphthiocerol synthesis polyketide synthase type I PpsC</fullName>
        <ecNumber evidence="2">2.3.1.41</ecNumber>
    </submittedName>
</protein>
<name>A0A5E4WEE2_9BURK</name>
<dbReference type="PANTHER" id="PTHR45033:SF2">
    <property type="entry name" value="ZINC-TYPE ALCOHOL DEHYDROGENASE-LIKE PROTEIN C1773.06C"/>
    <property type="match status" value="1"/>
</dbReference>
<dbReference type="InterPro" id="IPR013149">
    <property type="entry name" value="ADH-like_C"/>
</dbReference>
<keyword evidence="2" id="KW-0012">Acyltransferase</keyword>
<dbReference type="InterPro" id="IPR013154">
    <property type="entry name" value="ADH-like_N"/>
</dbReference>